<keyword evidence="2" id="KW-1133">Transmembrane helix</keyword>
<feature type="transmembrane region" description="Helical" evidence="2">
    <location>
        <begin position="20"/>
        <end position="42"/>
    </location>
</feature>
<evidence type="ECO:0000313" key="4">
    <source>
        <dbReference type="Proteomes" id="UP000239649"/>
    </source>
</evidence>
<keyword evidence="2" id="KW-0812">Transmembrane</keyword>
<reference evidence="3 4" key="1">
    <citation type="journal article" date="2018" name="Plant J.">
        <title>Genome sequences of Chlorella sorokiniana UTEX 1602 and Micractinium conductrix SAG 241.80: implications to maltose excretion by a green alga.</title>
        <authorList>
            <person name="Arriola M.B."/>
            <person name="Velmurugan N."/>
            <person name="Zhang Y."/>
            <person name="Plunkett M.H."/>
            <person name="Hondzo H."/>
            <person name="Barney B.M."/>
        </authorList>
    </citation>
    <scope>NUCLEOTIDE SEQUENCE [LARGE SCALE GENOMIC DNA]</scope>
    <source>
        <strain evidence="3 4">SAG 241.80</strain>
    </source>
</reference>
<dbReference type="Proteomes" id="UP000239649">
    <property type="component" value="Unassembled WGS sequence"/>
</dbReference>
<keyword evidence="2" id="KW-0472">Membrane</keyword>
<comment type="caution">
    <text evidence="3">The sequence shown here is derived from an EMBL/GenBank/DDBJ whole genome shotgun (WGS) entry which is preliminary data.</text>
</comment>
<proteinExistence type="predicted"/>
<evidence type="ECO:0000256" key="1">
    <source>
        <dbReference type="SAM" id="MobiDB-lite"/>
    </source>
</evidence>
<feature type="compositionally biased region" description="Basic and acidic residues" evidence="1">
    <location>
        <begin position="256"/>
        <end position="269"/>
    </location>
</feature>
<gene>
    <name evidence="3" type="ORF">C2E20_3383</name>
</gene>
<evidence type="ECO:0000256" key="2">
    <source>
        <dbReference type="SAM" id="Phobius"/>
    </source>
</evidence>
<dbReference type="OrthoDB" id="507693at2759"/>
<protein>
    <submittedName>
        <fullName evidence="3">Splicing arginine serine-rich 19</fullName>
    </submittedName>
</protein>
<keyword evidence="4" id="KW-1185">Reference proteome</keyword>
<dbReference type="AlphaFoldDB" id="A0A2P6VHB8"/>
<sequence>MVQILTPASICQQLANLSFLLSAFFGDILLIRICLIMAYLWLMVNACVGFPSWPHINDGPAGEPGYISLDGIIFACRGAAINLFFHSAALLQLLWDERHIKFDDELQSQAWRFFYRRAGFGRLEFKETFDIGLLNVLGVFIAFEKSPHNHTTVTAHTDCLVVFWGLEDLNTLATRASPALSAYWRNFALCQLGLEWNMRQNPLQPLVNARGKPEPAGMLDGSARSSDFTDPQEQHEDPRPTLAAVHPGTLPAPRDAAQHDAALRRDGTL</sequence>
<name>A0A2P6VHB8_9CHLO</name>
<accession>A0A2P6VHB8</accession>
<organism evidence="3 4">
    <name type="scientific">Micractinium conductrix</name>
    <dbReference type="NCBI Taxonomy" id="554055"/>
    <lineage>
        <taxon>Eukaryota</taxon>
        <taxon>Viridiplantae</taxon>
        <taxon>Chlorophyta</taxon>
        <taxon>core chlorophytes</taxon>
        <taxon>Trebouxiophyceae</taxon>
        <taxon>Chlorellales</taxon>
        <taxon>Chlorellaceae</taxon>
        <taxon>Chlorella clade</taxon>
        <taxon>Micractinium</taxon>
    </lineage>
</organism>
<evidence type="ECO:0000313" key="3">
    <source>
        <dbReference type="EMBL" id="PSC73483.1"/>
    </source>
</evidence>
<feature type="region of interest" description="Disordered" evidence="1">
    <location>
        <begin position="208"/>
        <end position="269"/>
    </location>
</feature>
<dbReference type="EMBL" id="LHPF02000007">
    <property type="protein sequence ID" value="PSC73483.1"/>
    <property type="molecule type" value="Genomic_DNA"/>
</dbReference>